<sequence length="50" mass="6357">MYEEREREEPFEVILRKFFREVQQSKILSEVKKRRFREKKISRETKRVIA</sequence>
<organism evidence="1 2">
    <name type="scientific">Candidatus Nealsonbacteria bacterium CG23_combo_of_CG06-09_8_20_14_all_40_13</name>
    <dbReference type="NCBI Taxonomy" id="1974724"/>
    <lineage>
        <taxon>Bacteria</taxon>
        <taxon>Candidatus Nealsoniibacteriota</taxon>
    </lineage>
</organism>
<evidence type="ECO:0000313" key="1">
    <source>
        <dbReference type="EMBL" id="PIP21620.1"/>
    </source>
</evidence>
<name>A0A2G9YQU1_9BACT</name>
<dbReference type="GO" id="GO:0005840">
    <property type="term" value="C:ribosome"/>
    <property type="evidence" value="ECO:0007669"/>
    <property type="project" value="UniProtKB-KW"/>
</dbReference>
<dbReference type="AlphaFoldDB" id="A0A2G9YQU1"/>
<protein>
    <submittedName>
        <fullName evidence="1">30S ribosomal protein S21</fullName>
    </submittedName>
</protein>
<keyword evidence="1" id="KW-0687">Ribonucleoprotein</keyword>
<dbReference type="EMBL" id="PCRM01000028">
    <property type="protein sequence ID" value="PIP21620.1"/>
    <property type="molecule type" value="Genomic_DNA"/>
</dbReference>
<dbReference type="Proteomes" id="UP000231567">
    <property type="component" value="Unassembled WGS sequence"/>
</dbReference>
<keyword evidence="1" id="KW-0689">Ribosomal protein</keyword>
<proteinExistence type="predicted"/>
<evidence type="ECO:0000313" key="2">
    <source>
        <dbReference type="Proteomes" id="UP000231567"/>
    </source>
</evidence>
<comment type="caution">
    <text evidence="1">The sequence shown here is derived from an EMBL/GenBank/DDBJ whole genome shotgun (WGS) entry which is preliminary data.</text>
</comment>
<reference evidence="1 2" key="1">
    <citation type="submission" date="2017-09" db="EMBL/GenBank/DDBJ databases">
        <title>Depth-based differentiation of microbial function through sediment-hosted aquifers and enrichment of novel symbionts in the deep terrestrial subsurface.</title>
        <authorList>
            <person name="Probst A.J."/>
            <person name="Ladd B."/>
            <person name="Jarett J.K."/>
            <person name="Geller-Mcgrath D.E."/>
            <person name="Sieber C.M."/>
            <person name="Emerson J.B."/>
            <person name="Anantharaman K."/>
            <person name="Thomas B.C."/>
            <person name="Malmstrom R."/>
            <person name="Stieglmeier M."/>
            <person name="Klingl A."/>
            <person name="Woyke T."/>
            <person name="Ryan C.M."/>
            <person name="Banfield J.F."/>
        </authorList>
    </citation>
    <scope>NUCLEOTIDE SEQUENCE [LARGE SCALE GENOMIC DNA]</scope>
    <source>
        <strain evidence="1">CG23_combo_of_CG06-09_8_20_14_all_40_13</strain>
    </source>
</reference>
<accession>A0A2G9YQU1</accession>
<feature type="non-terminal residue" evidence="1">
    <location>
        <position position="50"/>
    </location>
</feature>
<gene>
    <name evidence="1" type="primary">rpsU</name>
    <name evidence="1" type="ORF">COX39_02035</name>
</gene>